<evidence type="ECO:0000313" key="5">
    <source>
        <dbReference type="Proteomes" id="UP000198297"/>
    </source>
</evidence>
<dbReference type="GO" id="GO:0015833">
    <property type="term" value="P:peptide transport"/>
    <property type="evidence" value="ECO:0007669"/>
    <property type="project" value="TreeGrafter"/>
</dbReference>
<dbReference type="CDD" id="cd00995">
    <property type="entry name" value="PBP2_NikA_DppA_OppA_like"/>
    <property type="match status" value="1"/>
</dbReference>
<dbReference type="PANTHER" id="PTHR30290:SF64">
    <property type="entry name" value="ABC TRANSPORTER PERIPLASMIC BINDING PROTEIN"/>
    <property type="match status" value="1"/>
</dbReference>
<dbReference type="EMBL" id="FZNK01000005">
    <property type="protein sequence ID" value="SNR59085.1"/>
    <property type="molecule type" value="Genomic_DNA"/>
</dbReference>
<evidence type="ECO:0000256" key="1">
    <source>
        <dbReference type="ARBA" id="ARBA00022729"/>
    </source>
</evidence>
<dbReference type="Gene3D" id="3.40.190.10">
    <property type="entry name" value="Periplasmic binding protein-like II"/>
    <property type="match status" value="1"/>
</dbReference>
<proteinExistence type="predicted"/>
<reference evidence="4 5" key="1">
    <citation type="submission" date="2017-06" db="EMBL/GenBank/DDBJ databases">
        <authorList>
            <person name="Kim H.J."/>
            <person name="Triplett B.A."/>
        </authorList>
    </citation>
    <scope>NUCLEOTIDE SEQUENCE [LARGE SCALE GENOMIC DNA]</scope>
    <source>
        <strain evidence="4 5">DSM 19316</strain>
    </source>
</reference>
<dbReference type="Gene3D" id="3.10.105.10">
    <property type="entry name" value="Dipeptide-binding Protein, Domain 3"/>
    <property type="match status" value="2"/>
</dbReference>
<evidence type="ECO:0000256" key="2">
    <source>
        <dbReference type="SAM" id="MobiDB-lite"/>
    </source>
</evidence>
<evidence type="ECO:0000313" key="4">
    <source>
        <dbReference type="EMBL" id="SNR59085.1"/>
    </source>
</evidence>
<dbReference type="PANTHER" id="PTHR30290">
    <property type="entry name" value="PERIPLASMIC BINDING COMPONENT OF ABC TRANSPORTER"/>
    <property type="match status" value="1"/>
</dbReference>
<organism evidence="4 5">
    <name type="scientific">Halorubrum ezzemoulense</name>
    <name type="common">Halorubrum chaoviator</name>
    <dbReference type="NCBI Taxonomy" id="337243"/>
    <lineage>
        <taxon>Archaea</taxon>
        <taxon>Methanobacteriati</taxon>
        <taxon>Methanobacteriota</taxon>
        <taxon>Stenosarchaea group</taxon>
        <taxon>Halobacteria</taxon>
        <taxon>Halobacteriales</taxon>
        <taxon>Haloferacaceae</taxon>
        <taxon>Halorubrum</taxon>
    </lineage>
</organism>
<protein>
    <submittedName>
        <fullName evidence="4">Peptide/nickel transport system substrate-binding protein</fullName>
    </submittedName>
</protein>
<dbReference type="InterPro" id="IPR000914">
    <property type="entry name" value="SBP_5_dom"/>
</dbReference>
<feature type="region of interest" description="Disordered" evidence="2">
    <location>
        <begin position="535"/>
        <end position="560"/>
    </location>
</feature>
<sequence>MNRTAAVAGLLAAVAGFGTGFLVDFTALGLRFRPPLSPTRGAPRRSGAPAAERHLRRLASALGRPDGVGATALGATTAQKRYTERLKTGGNVRMTRSISRRAALAGLGLAAASAGCLGRTENIAGRDPPEQLTLEINATPADADPNGIRIARQLEEHLTAVGIDVRLNTVGQTDLWRKVLINQNFDLYVGQFVETEPFDPDALYGLTHSRFVAESGWQNPFGLTEMAVDDLLERQRRAAGRDRDDAVDALQETVCELQPFSVVAFPDALTAVQESRFDGWTEDRQPLSVTGLLELDDVAADGSGGGGSATNASAGGVETTTDAAAADATGDALRLVTTDDRITENWNPIAAEYRNHGTFTGLLYDPLVRADGDEFFPWLATGWERVDETTLDVTLREARWHDGEPVTASDVAFTYAFLRDTSLGNVETPVPTPRFRGRSSVVEGARARDESTVRLTVADVNETVAARALRVPILPEHVWSERTGAATIAGFEFDFETTEAIVSNNPDPVGSGPLRFVEATAGESVAFERNPDHFLVRSTPEDDADASGETADPRAGVPSRYHGKPAFDRLRIEVLPSDISAVESVAEGLADATVSNLGPESVPRIGRSADARLVSGRSAAFYHVGYNVRRSPLSNPRFRAVIARLIDKTAIVDGAFDGYARAATSPLAASSADVPESVAWADGSDPVHPFFDDGGSLDVAAAREALREIGYRFDGEGRLLSRGR</sequence>
<dbReference type="SUPFAM" id="SSF53850">
    <property type="entry name" value="Periplasmic binding protein-like II"/>
    <property type="match status" value="2"/>
</dbReference>
<dbReference type="InterPro" id="IPR039424">
    <property type="entry name" value="SBP_5"/>
</dbReference>
<feature type="domain" description="Solute-binding protein family 5" evidence="3">
    <location>
        <begin position="375"/>
        <end position="712"/>
    </location>
</feature>
<dbReference type="Pfam" id="PF00496">
    <property type="entry name" value="SBP_bac_5"/>
    <property type="match status" value="1"/>
</dbReference>
<name>A0A238XJB1_HALEZ</name>
<accession>A0A238XJB1</accession>
<gene>
    <name evidence="4" type="ORF">SAMN06266787_105113</name>
</gene>
<evidence type="ECO:0000259" key="3">
    <source>
        <dbReference type="Pfam" id="PF00496"/>
    </source>
</evidence>
<dbReference type="GO" id="GO:1904680">
    <property type="term" value="F:peptide transmembrane transporter activity"/>
    <property type="evidence" value="ECO:0007669"/>
    <property type="project" value="TreeGrafter"/>
</dbReference>
<dbReference type="AlphaFoldDB" id="A0A238XJB1"/>
<keyword evidence="1" id="KW-0732">Signal</keyword>
<dbReference type="Proteomes" id="UP000198297">
    <property type="component" value="Unassembled WGS sequence"/>
</dbReference>